<dbReference type="eggNOG" id="KOG2456">
    <property type="taxonomic scope" value="Eukaryota"/>
</dbReference>
<proteinExistence type="inferred from homology"/>
<gene>
    <name evidence="7" type="primary">ALD2</name>
    <name evidence="7" type="ORF">AURANDRAFT_31881</name>
</gene>
<dbReference type="AlphaFoldDB" id="F0YJ72"/>
<dbReference type="GO" id="GO:0004029">
    <property type="term" value="F:aldehyde dehydrogenase (NAD+) activity"/>
    <property type="evidence" value="ECO:0007669"/>
    <property type="project" value="TreeGrafter"/>
</dbReference>
<dbReference type="Pfam" id="PF00171">
    <property type="entry name" value="Aldedh"/>
    <property type="match status" value="1"/>
</dbReference>
<dbReference type="InterPro" id="IPR016160">
    <property type="entry name" value="Ald_DH_CS_CYS"/>
</dbReference>
<dbReference type="InterPro" id="IPR016163">
    <property type="entry name" value="Ald_DH_C"/>
</dbReference>
<dbReference type="PIRSF" id="PIRSF036492">
    <property type="entry name" value="ALDH"/>
    <property type="match status" value="1"/>
</dbReference>
<keyword evidence="2 4" id="KW-0560">Oxidoreductase</keyword>
<dbReference type="InterPro" id="IPR015590">
    <property type="entry name" value="Aldehyde_DH_dom"/>
</dbReference>
<accession>F0YJ72</accession>
<reference evidence="7 8" key="1">
    <citation type="journal article" date="2011" name="Proc. Natl. Acad. Sci. U.S.A.">
        <title>Niche of harmful alga Aureococcus anophagefferens revealed through ecogenomics.</title>
        <authorList>
            <person name="Gobler C.J."/>
            <person name="Berry D.L."/>
            <person name="Dyhrman S.T."/>
            <person name="Wilhelm S.W."/>
            <person name="Salamov A."/>
            <person name="Lobanov A.V."/>
            <person name="Zhang Y."/>
            <person name="Collier J.L."/>
            <person name="Wurch L.L."/>
            <person name="Kustka A.B."/>
            <person name="Dill B.D."/>
            <person name="Shah M."/>
            <person name="VerBerkmoes N.C."/>
            <person name="Kuo A."/>
            <person name="Terry A."/>
            <person name="Pangilinan J."/>
            <person name="Lindquist E.A."/>
            <person name="Lucas S."/>
            <person name="Paulsen I.T."/>
            <person name="Hattenrath-Lehmann T.K."/>
            <person name="Talmage S.C."/>
            <person name="Walker E.A."/>
            <person name="Koch F."/>
            <person name="Burson A.M."/>
            <person name="Marcoval M.A."/>
            <person name="Tang Y.Z."/>
            <person name="Lecleir G.R."/>
            <person name="Coyne K.J."/>
            <person name="Berg G.M."/>
            <person name="Bertrand E.M."/>
            <person name="Saito M.A."/>
            <person name="Gladyshev V.N."/>
            <person name="Grigoriev I.V."/>
        </authorList>
    </citation>
    <scope>NUCLEOTIDE SEQUENCE [LARGE SCALE GENOMIC DNA]</scope>
    <source>
        <strain evidence="8">CCMP 1984</strain>
    </source>
</reference>
<evidence type="ECO:0000259" key="6">
    <source>
        <dbReference type="Pfam" id="PF00171"/>
    </source>
</evidence>
<dbReference type="OMA" id="EIDWCKQ"/>
<feature type="domain" description="Aldehyde dehydrogenase" evidence="6">
    <location>
        <begin position="7"/>
        <end position="458"/>
    </location>
</feature>
<evidence type="ECO:0000256" key="4">
    <source>
        <dbReference type="PIRNR" id="PIRNR036492"/>
    </source>
</evidence>
<organism evidence="8">
    <name type="scientific">Aureococcus anophagefferens</name>
    <name type="common">Harmful bloom alga</name>
    <dbReference type="NCBI Taxonomy" id="44056"/>
    <lineage>
        <taxon>Eukaryota</taxon>
        <taxon>Sar</taxon>
        <taxon>Stramenopiles</taxon>
        <taxon>Ochrophyta</taxon>
        <taxon>Pelagophyceae</taxon>
        <taxon>Pelagomonadales</taxon>
        <taxon>Pelagomonadaceae</taxon>
        <taxon>Aureococcus</taxon>
    </lineage>
</organism>
<evidence type="ECO:0000256" key="3">
    <source>
        <dbReference type="ARBA" id="ARBA00023027"/>
    </source>
</evidence>
<dbReference type="Proteomes" id="UP000002729">
    <property type="component" value="Unassembled WGS sequence"/>
</dbReference>
<dbReference type="OrthoDB" id="440325at2759"/>
<evidence type="ECO:0000256" key="1">
    <source>
        <dbReference type="ARBA" id="ARBA00009986"/>
    </source>
</evidence>
<keyword evidence="8" id="KW-1185">Reference proteome</keyword>
<dbReference type="InterPro" id="IPR016162">
    <property type="entry name" value="Ald_DH_N"/>
</dbReference>
<dbReference type="InterPro" id="IPR012394">
    <property type="entry name" value="Aldehyde_DH_NAD(P)"/>
</dbReference>
<dbReference type="PANTHER" id="PTHR43570">
    <property type="entry name" value="ALDEHYDE DEHYDROGENASE"/>
    <property type="match status" value="1"/>
</dbReference>
<dbReference type="EMBL" id="GL833146">
    <property type="protein sequence ID" value="EGB04873.1"/>
    <property type="molecule type" value="Genomic_DNA"/>
</dbReference>
<dbReference type="GeneID" id="20221062"/>
<feature type="active site" evidence="5">
    <location>
        <position position="221"/>
    </location>
</feature>
<comment type="similarity">
    <text evidence="1 4">Belongs to the aldehyde dehydrogenase family.</text>
</comment>
<dbReference type="PROSITE" id="PS00070">
    <property type="entry name" value="ALDEHYDE_DEHYDR_CYS"/>
    <property type="match status" value="1"/>
</dbReference>
<evidence type="ECO:0000313" key="8">
    <source>
        <dbReference type="Proteomes" id="UP000002729"/>
    </source>
</evidence>
<sequence length="507" mass="53677">MAQLIDSPHAEMKRILDVQKKAFIANGAPSTQERIRRIDVAIKLLLDNADALCAAVDEDFGGRPVKFTKFVDVATVVDGLKNARAHVAKWSAPHRRGVEFPMNLAGASNAVEYVPKGVVGVISPWNYPVSLLFNPLAGIFAAGNSAMLKPSEFVPKTAELVRKLVAEAYDESVCCVVTGHADVAATFSSLPFDHLMYTGSTRVGKIVARAAAENLVPCTLELGGKCPVIVGASTDLNVTAMRARAASFGAVMNAGQTCIAPDVVFVPAALKQPFADAFKAAVADMFPAGVAQSGDYTSVISDAHYERATGLVAEAEAAGVEVLVCPGGDAAATGGDEESKAGAYPRRMAPTLVFDPADDLKISGEEIFGPPMVVRTYDAVEDAVAYVNARPRPLACYYFGTDAAEEAKVLPRITAGGVCVNDVIMHVAQEDLPFGGVGGSGYGSYHGHEGFLEFSHHKGVHRQVATGRQFLLQGIYPPYDKKGSMLDMIIDMKLTPAKDSKLPCCIL</sequence>
<dbReference type="GO" id="GO:0006081">
    <property type="term" value="P:aldehyde metabolic process"/>
    <property type="evidence" value="ECO:0007669"/>
    <property type="project" value="InterPro"/>
</dbReference>
<protein>
    <recommendedName>
        <fullName evidence="4">Aldehyde dehydrogenase</fullName>
    </recommendedName>
</protein>
<dbReference type="Gene3D" id="3.40.309.10">
    <property type="entry name" value="Aldehyde Dehydrogenase, Chain A, domain 2"/>
    <property type="match status" value="1"/>
</dbReference>
<dbReference type="GO" id="GO:0005737">
    <property type="term" value="C:cytoplasm"/>
    <property type="evidence" value="ECO:0007669"/>
    <property type="project" value="TreeGrafter"/>
</dbReference>
<dbReference type="PANTHER" id="PTHR43570:SF20">
    <property type="entry name" value="ALDEHYDE DEHYDROGENASE ALDX-RELATED"/>
    <property type="match status" value="1"/>
</dbReference>
<dbReference type="RefSeq" id="XP_009040430.1">
    <property type="nucleotide sequence ID" value="XM_009042182.1"/>
</dbReference>
<dbReference type="SUPFAM" id="SSF53720">
    <property type="entry name" value="ALDH-like"/>
    <property type="match status" value="1"/>
</dbReference>
<name>F0YJ72_AURAN</name>
<dbReference type="InterPro" id="IPR016161">
    <property type="entry name" value="Ald_DH/histidinol_DH"/>
</dbReference>
<dbReference type="InParanoid" id="F0YJ72"/>
<keyword evidence="3" id="KW-0520">NAD</keyword>
<evidence type="ECO:0000256" key="2">
    <source>
        <dbReference type="ARBA" id="ARBA00023002"/>
    </source>
</evidence>
<dbReference type="Gene3D" id="3.40.605.10">
    <property type="entry name" value="Aldehyde Dehydrogenase, Chain A, domain 1"/>
    <property type="match status" value="1"/>
</dbReference>
<dbReference type="KEGG" id="aaf:AURANDRAFT_31881"/>
<evidence type="ECO:0000256" key="5">
    <source>
        <dbReference type="PIRSR" id="PIRSR036492-1"/>
    </source>
</evidence>
<feature type="active site" evidence="5">
    <location>
        <position position="258"/>
    </location>
</feature>
<evidence type="ECO:0000313" key="7">
    <source>
        <dbReference type="EMBL" id="EGB04873.1"/>
    </source>
</evidence>